<dbReference type="AlphaFoldDB" id="A0A2N0UHY8"/>
<keyword evidence="3" id="KW-0904">Protein phosphatase</keyword>
<dbReference type="EC" id="3.1.3.48" evidence="4"/>
<dbReference type="PRINTS" id="PR00719">
    <property type="entry name" value="LMWPTPASE"/>
</dbReference>
<dbReference type="InterPro" id="IPR023485">
    <property type="entry name" value="Ptyr_pPase"/>
</dbReference>
<evidence type="ECO:0000313" key="5">
    <source>
        <dbReference type="Proteomes" id="UP000233425"/>
    </source>
</evidence>
<dbReference type="PANTHER" id="PTHR11717:SF31">
    <property type="entry name" value="LOW MOLECULAR WEIGHT PROTEIN-TYROSINE-PHOSPHATASE ETP-RELATED"/>
    <property type="match status" value="1"/>
</dbReference>
<evidence type="ECO:0000256" key="3">
    <source>
        <dbReference type="ARBA" id="ARBA00022912"/>
    </source>
</evidence>
<reference evidence="4" key="1">
    <citation type="journal article" date="2018" name="Environ. Microbiol.">
        <title>Sporulation capability and amylosome conservation among diverse human colonic and rumen isolates of the keystone starch-degrader Ruminococcus bromii.</title>
        <authorList>
            <person name="Mukhopadhya I."/>
            <person name="Morais S."/>
            <person name="Laverde-Gomez J."/>
            <person name="Sheridan P.O."/>
            <person name="Walker A.W."/>
            <person name="Kelly W."/>
            <person name="Klieve A.V."/>
            <person name="Ouwerkerk D."/>
            <person name="Duncan S.H."/>
            <person name="Louis P."/>
            <person name="Koropatkin N."/>
            <person name="Cockburn D."/>
            <person name="Kibler R."/>
            <person name="Cooper P.J."/>
            <person name="Sandoval C."/>
            <person name="Crost E."/>
            <person name="Juge N."/>
            <person name="Bayer E.A."/>
            <person name="Flint H.J."/>
        </authorList>
    </citation>
    <scope>NUCLEOTIDE SEQUENCE [LARGE SCALE GENOMIC DNA]</scope>
    <source>
        <strain evidence="4">ATCC 27255</strain>
    </source>
</reference>
<name>A0A2N0UHY8_9FIRM</name>
<protein>
    <submittedName>
        <fullName evidence="4">Low molecular weight protein-tyrosine-phosphatase YwlE</fullName>
        <ecNumber evidence="4">3.1.3.48</ecNumber>
    </submittedName>
</protein>
<evidence type="ECO:0000256" key="2">
    <source>
        <dbReference type="ARBA" id="ARBA00022801"/>
    </source>
</evidence>
<dbReference type="Proteomes" id="UP000233425">
    <property type="component" value="Unassembled WGS sequence"/>
</dbReference>
<dbReference type="PANTHER" id="PTHR11717">
    <property type="entry name" value="LOW MOLECULAR WEIGHT PROTEIN TYROSINE PHOSPHATASE"/>
    <property type="match status" value="1"/>
</dbReference>
<dbReference type="InterPro" id="IPR017867">
    <property type="entry name" value="Tyr_phospatase_low_mol_wt"/>
</dbReference>
<dbReference type="SMART" id="SM00226">
    <property type="entry name" value="LMWPc"/>
    <property type="match status" value="1"/>
</dbReference>
<dbReference type="RefSeq" id="WP_169923336.1">
    <property type="nucleotide sequence ID" value="NZ_CABMMZ010000074.1"/>
</dbReference>
<keyword evidence="2 4" id="KW-0378">Hydrolase</keyword>
<evidence type="ECO:0000313" key="4">
    <source>
        <dbReference type="EMBL" id="PKD26600.1"/>
    </source>
</evidence>
<sequence>MMQKDNRTIAFVCTGNTCRSPMAEAIFNDMAEKNGVCVRAESFGIATSTGLPVSENSVIACKEIGIDLSGKVSTAVADAGIEKYEKFYCMSQSHAKMLMQFFLVQPEKIAVLGISDPYGGDIEVYRHCRDEIVNSVKEILKAYEN</sequence>
<accession>A0A2N0UHY8</accession>
<dbReference type="Pfam" id="PF01451">
    <property type="entry name" value="LMWPc"/>
    <property type="match status" value="1"/>
</dbReference>
<dbReference type="EMBL" id="NNSR01000074">
    <property type="protein sequence ID" value="PKD26600.1"/>
    <property type="molecule type" value="Genomic_DNA"/>
</dbReference>
<gene>
    <name evidence="4" type="primary">ywlE</name>
    <name evidence="4" type="ORF">RBATCC27255_01967</name>
</gene>
<dbReference type="GO" id="GO:0004725">
    <property type="term" value="F:protein tyrosine phosphatase activity"/>
    <property type="evidence" value="ECO:0007669"/>
    <property type="project" value="UniProtKB-EC"/>
</dbReference>
<proteinExistence type="inferred from homology"/>
<evidence type="ECO:0000256" key="1">
    <source>
        <dbReference type="ARBA" id="ARBA00011063"/>
    </source>
</evidence>
<comment type="similarity">
    <text evidence="1">Belongs to the low molecular weight phosphotyrosine protein phosphatase family.</text>
</comment>
<dbReference type="InterPro" id="IPR050438">
    <property type="entry name" value="LMW_PTPase"/>
</dbReference>
<dbReference type="SUPFAM" id="SSF52788">
    <property type="entry name" value="Phosphotyrosine protein phosphatases I"/>
    <property type="match status" value="1"/>
</dbReference>
<comment type="caution">
    <text evidence="4">The sequence shown here is derived from an EMBL/GenBank/DDBJ whole genome shotgun (WGS) entry which is preliminary data.</text>
</comment>
<keyword evidence="5" id="KW-1185">Reference proteome</keyword>
<dbReference type="InterPro" id="IPR036196">
    <property type="entry name" value="Ptyr_pPase_sf"/>
</dbReference>
<dbReference type="Gene3D" id="3.40.50.2300">
    <property type="match status" value="1"/>
</dbReference>
<organism evidence="4 5">
    <name type="scientific">Ruminococcus bromii</name>
    <dbReference type="NCBI Taxonomy" id="40518"/>
    <lineage>
        <taxon>Bacteria</taxon>
        <taxon>Bacillati</taxon>
        <taxon>Bacillota</taxon>
        <taxon>Clostridia</taxon>
        <taxon>Eubacteriales</taxon>
        <taxon>Oscillospiraceae</taxon>
        <taxon>Ruminococcus</taxon>
    </lineage>
</organism>